<evidence type="ECO:0000313" key="2">
    <source>
        <dbReference type="EMBL" id="MEQ2281262.1"/>
    </source>
</evidence>
<keyword evidence="1" id="KW-0812">Transmembrane</keyword>
<sequence>MNRNTARLVLLQDFPLLPSCPCFPENQLFQHLFPCHLFFFFYFRRRKASCIHKDFPVTALSFLFTTAVCFISPFVSLLKQQGRTVEQTGGAAGGTGWDLTLS</sequence>
<gene>
    <name evidence="2" type="ORF">AMECASPLE_028493</name>
</gene>
<dbReference type="EMBL" id="JAHRIP010003143">
    <property type="protein sequence ID" value="MEQ2281262.1"/>
    <property type="molecule type" value="Genomic_DNA"/>
</dbReference>
<proteinExistence type="predicted"/>
<dbReference type="Proteomes" id="UP001469553">
    <property type="component" value="Unassembled WGS sequence"/>
</dbReference>
<evidence type="ECO:0000256" key="1">
    <source>
        <dbReference type="SAM" id="Phobius"/>
    </source>
</evidence>
<evidence type="ECO:0000313" key="3">
    <source>
        <dbReference type="Proteomes" id="UP001469553"/>
    </source>
</evidence>
<keyword evidence="1" id="KW-1133">Transmembrane helix</keyword>
<keyword evidence="3" id="KW-1185">Reference proteome</keyword>
<keyword evidence="1" id="KW-0472">Membrane</keyword>
<comment type="caution">
    <text evidence="2">The sequence shown here is derived from an EMBL/GenBank/DDBJ whole genome shotgun (WGS) entry which is preliminary data.</text>
</comment>
<reference evidence="2 3" key="1">
    <citation type="submission" date="2021-06" db="EMBL/GenBank/DDBJ databases">
        <authorList>
            <person name="Palmer J.M."/>
        </authorList>
    </citation>
    <scope>NUCLEOTIDE SEQUENCE [LARGE SCALE GENOMIC DNA]</scope>
    <source>
        <strain evidence="2 3">AS_MEX2019</strain>
        <tissue evidence="2">Muscle</tissue>
    </source>
</reference>
<feature type="transmembrane region" description="Helical" evidence="1">
    <location>
        <begin position="55"/>
        <end position="75"/>
    </location>
</feature>
<name>A0ABV0XIJ4_9TELE</name>
<organism evidence="2 3">
    <name type="scientific">Ameca splendens</name>
    <dbReference type="NCBI Taxonomy" id="208324"/>
    <lineage>
        <taxon>Eukaryota</taxon>
        <taxon>Metazoa</taxon>
        <taxon>Chordata</taxon>
        <taxon>Craniata</taxon>
        <taxon>Vertebrata</taxon>
        <taxon>Euteleostomi</taxon>
        <taxon>Actinopterygii</taxon>
        <taxon>Neopterygii</taxon>
        <taxon>Teleostei</taxon>
        <taxon>Neoteleostei</taxon>
        <taxon>Acanthomorphata</taxon>
        <taxon>Ovalentaria</taxon>
        <taxon>Atherinomorphae</taxon>
        <taxon>Cyprinodontiformes</taxon>
        <taxon>Goodeidae</taxon>
        <taxon>Ameca</taxon>
    </lineage>
</organism>
<protein>
    <submittedName>
        <fullName evidence="2">Uncharacterized protein</fullName>
    </submittedName>
</protein>
<accession>A0ABV0XIJ4</accession>